<feature type="domain" description="YqaJ viral recombinase" evidence="1">
    <location>
        <begin position="23"/>
        <end position="163"/>
    </location>
</feature>
<accession>A0A6C0JW71</accession>
<dbReference type="EMBL" id="MN740745">
    <property type="protein sequence ID" value="QHU09759.1"/>
    <property type="molecule type" value="Genomic_DNA"/>
</dbReference>
<dbReference type="InterPro" id="IPR051703">
    <property type="entry name" value="NF-kappa-B_Signaling_Reg"/>
</dbReference>
<dbReference type="PANTHER" id="PTHR46609">
    <property type="entry name" value="EXONUCLEASE, PHAGE-TYPE/RECB, C-TERMINAL DOMAIN-CONTAINING PROTEIN"/>
    <property type="match status" value="1"/>
</dbReference>
<dbReference type="SUPFAM" id="SSF52980">
    <property type="entry name" value="Restriction endonuclease-like"/>
    <property type="match status" value="1"/>
</dbReference>
<dbReference type="InterPro" id="IPR019080">
    <property type="entry name" value="YqaJ_viral_recombinase"/>
</dbReference>
<dbReference type="AlphaFoldDB" id="A0A6C0JW71"/>
<reference evidence="2" key="1">
    <citation type="journal article" date="2020" name="Nature">
        <title>Giant virus diversity and host interactions through global metagenomics.</title>
        <authorList>
            <person name="Schulz F."/>
            <person name="Roux S."/>
            <person name="Paez-Espino D."/>
            <person name="Jungbluth S."/>
            <person name="Walsh D.A."/>
            <person name="Denef V.J."/>
            <person name="McMahon K.D."/>
            <person name="Konstantinidis K.T."/>
            <person name="Eloe-Fadrosh E.A."/>
            <person name="Kyrpides N.C."/>
            <person name="Woyke T."/>
        </authorList>
    </citation>
    <scope>NUCLEOTIDE SEQUENCE</scope>
    <source>
        <strain evidence="2">GVMAG-S-1101164-164</strain>
    </source>
</reference>
<dbReference type="Pfam" id="PF09588">
    <property type="entry name" value="YqaJ"/>
    <property type="match status" value="1"/>
</dbReference>
<dbReference type="PANTHER" id="PTHR46609:SF6">
    <property type="entry name" value="EXONUCLEASE, PHAGE-TYPE_RECB, C-TERMINAL DOMAIN-CONTAINING PROTEIN-RELATED"/>
    <property type="match status" value="1"/>
</dbReference>
<name>A0A6C0JW71_9ZZZZ</name>
<evidence type="ECO:0000259" key="1">
    <source>
        <dbReference type="Pfam" id="PF09588"/>
    </source>
</evidence>
<dbReference type="Gene3D" id="3.90.320.10">
    <property type="match status" value="1"/>
</dbReference>
<dbReference type="InterPro" id="IPR011335">
    <property type="entry name" value="Restrct_endonuc-II-like"/>
</dbReference>
<sequence>MDTNHMLKLIETYGKNDQRTDAWHVKRGEMLTASEIYKALPDATECQKYEIVMSKLVPRPVQTGAGPRALVWGTRFEPIAKDIYCKDSPDPLKIVDTTCIPHPTIPFLGASPDGILVMEDTQHPRHGRLVEFKCPISRNFSQDTPIPPTYIHQMQLQMECSGLTMCEYIEFQFRNVTYTEWMDSVAPWKGFFAESEDTMDVLYKDIEDPRTPSEWRSTQLTEDKYNWNLVYWVLEKYVVKVVEKDTEWLNKYLPSFTDVWNTVLAHRAAGTLPEHPKEKTTLTL</sequence>
<proteinExistence type="predicted"/>
<organism evidence="2">
    <name type="scientific">viral metagenome</name>
    <dbReference type="NCBI Taxonomy" id="1070528"/>
    <lineage>
        <taxon>unclassified sequences</taxon>
        <taxon>metagenomes</taxon>
        <taxon>organismal metagenomes</taxon>
    </lineage>
</organism>
<evidence type="ECO:0000313" key="2">
    <source>
        <dbReference type="EMBL" id="QHU09759.1"/>
    </source>
</evidence>
<protein>
    <recommendedName>
        <fullName evidence="1">YqaJ viral recombinase domain-containing protein</fullName>
    </recommendedName>
</protein>
<dbReference type="InterPro" id="IPR011604">
    <property type="entry name" value="PDDEXK-like_dom_sf"/>
</dbReference>